<protein>
    <submittedName>
        <fullName evidence="3">NADP-dependent oxidoreductase</fullName>
    </submittedName>
</protein>
<dbReference type="SUPFAM" id="SSF50129">
    <property type="entry name" value="GroES-like"/>
    <property type="match status" value="1"/>
</dbReference>
<sequence length="304" mass="31376">MRAAVFDRFGPPEVLHVVHIPDPVPGPGEIRVRVLAAGVQPFDVAVREGTMPWAKVEFPQTIGQEYAGVIDSLGEGVRDLAVGDPVLGSTMLNGSAELVCVPAANVVRKPHNLDFPTAAALVAASQTASGALLELGVGADDVLLVHAAAGSVGTVATQLARLAGATVIGSAGPENHERVRRQGAVPVSYGKDLVSLVRATGLHPTVALDGAGGEAITQSLELGIAPDRVGTIVDDKTAAEHGTRVVRAGRDPERLARVVELAARGEVVMPVHAFPLDSVVEAHRAVESRHSQGKVVLLLASTNS</sequence>
<evidence type="ECO:0000256" key="1">
    <source>
        <dbReference type="ARBA" id="ARBA00022857"/>
    </source>
</evidence>
<gene>
    <name evidence="3" type="ORF">KOI35_04605</name>
</gene>
<dbReference type="SUPFAM" id="SSF51735">
    <property type="entry name" value="NAD(P)-binding Rossmann-fold domains"/>
    <property type="match status" value="1"/>
</dbReference>
<dbReference type="Pfam" id="PF13602">
    <property type="entry name" value="ADH_zinc_N_2"/>
    <property type="match status" value="1"/>
</dbReference>
<dbReference type="Proteomes" id="UP001519654">
    <property type="component" value="Unassembled WGS sequence"/>
</dbReference>
<evidence type="ECO:0000313" key="4">
    <source>
        <dbReference type="Proteomes" id="UP001519654"/>
    </source>
</evidence>
<dbReference type="PANTHER" id="PTHR44154">
    <property type="entry name" value="QUINONE OXIDOREDUCTASE"/>
    <property type="match status" value="1"/>
</dbReference>
<evidence type="ECO:0000313" key="3">
    <source>
        <dbReference type="EMBL" id="MBU2662782.1"/>
    </source>
</evidence>
<dbReference type="SMART" id="SM00829">
    <property type="entry name" value="PKS_ER"/>
    <property type="match status" value="1"/>
</dbReference>
<reference evidence="3 4" key="1">
    <citation type="submission" date="2021-06" db="EMBL/GenBank/DDBJ databases">
        <title>Actinoplanes lichenicola sp. nov., and Actinoplanes ovalisporus sp. nov., isolated from lichen in Thailand.</title>
        <authorList>
            <person name="Saeng-In P."/>
            <person name="Kanchanasin P."/>
            <person name="Yuki M."/>
            <person name="Kudo T."/>
            <person name="Ohkuma M."/>
            <person name="Phongsopitanun W."/>
            <person name="Tanasupawat S."/>
        </authorList>
    </citation>
    <scope>NUCLEOTIDE SEQUENCE [LARGE SCALE GENOMIC DNA]</scope>
    <source>
        <strain evidence="3 4">NBRC 110975</strain>
    </source>
</reference>
<dbReference type="Pfam" id="PF08240">
    <property type="entry name" value="ADH_N"/>
    <property type="match status" value="1"/>
</dbReference>
<dbReference type="PANTHER" id="PTHR44154:SF1">
    <property type="entry name" value="QUINONE OXIDOREDUCTASE"/>
    <property type="match status" value="1"/>
</dbReference>
<keyword evidence="1" id="KW-0521">NADP</keyword>
<proteinExistence type="predicted"/>
<dbReference type="InterPro" id="IPR011032">
    <property type="entry name" value="GroES-like_sf"/>
</dbReference>
<dbReference type="InterPro" id="IPR051603">
    <property type="entry name" value="Zinc-ADH_QOR/CCCR"/>
</dbReference>
<dbReference type="CDD" id="cd05289">
    <property type="entry name" value="MDR_like_2"/>
    <property type="match status" value="1"/>
</dbReference>
<dbReference type="InterPro" id="IPR013154">
    <property type="entry name" value="ADH-like_N"/>
</dbReference>
<dbReference type="Gene3D" id="3.40.50.720">
    <property type="entry name" value="NAD(P)-binding Rossmann-like Domain"/>
    <property type="match status" value="1"/>
</dbReference>
<dbReference type="Gene3D" id="3.90.180.10">
    <property type="entry name" value="Medium-chain alcohol dehydrogenases, catalytic domain"/>
    <property type="match status" value="1"/>
</dbReference>
<dbReference type="InterPro" id="IPR036291">
    <property type="entry name" value="NAD(P)-bd_dom_sf"/>
</dbReference>
<dbReference type="RefSeq" id="WP_215784694.1">
    <property type="nucleotide sequence ID" value="NZ_JAHKKG010000001.1"/>
</dbReference>
<comment type="caution">
    <text evidence="3">The sequence shown here is derived from an EMBL/GenBank/DDBJ whole genome shotgun (WGS) entry which is preliminary data.</text>
</comment>
<dbReference type="InterPro" id="IPR020843">
    <property type="entry name" value="ER"/>
</dbReference>
<name>A0ABS5YHE5_9ACTN</name>
<dbReference type="EMBL" id="JAHKKG010000001">
    <property type="protein sequence ID" value="MBU2662782.1"/>
    <property type="molecule type" value="Genomic_DNA"/>
</dbReference>
<keyword evidence="4" id="KW-1185">Reference proteome</keyword>
<accession>A0ABS5YHE5</accession>
<evidence type="ECO:0000259" key="2">
    <source>
        <dbReference type="SMART" id="SM00829"/>
    </source>
</evidence>
<organism evidence="3 4">
    <name type="scientific">Paractinoplanes bogorensis</name>
    <dbReference type="NCBI Taxonomy" id="1610840"/>
    <lineage>
        <taxon>Bacteria</taxon>
        <taxon>Bacillati</taxon>
        <taxon>Actinomycetota</taxon>
        <taxon>Actinomycetes</taxon>
        <taxon>Micromonosporales</taxon>
        <taxon>Micromonosporaceae</taxon>
        <taxon>Paractinoplanes</taxon>
    </lineage>
</organism>
<feature type="domain" description="Enoyl reductase (ER)" evidence="2">
    <location>
        <begin position="10"/>
        <end position="297"/>
    </location>
</feature>